<sequence>MTDASRDPLLTPEASQIEFTAIRAQGPGGQNVNKVSNAIQLRFDIRASSLPDAVKERLLGLSDHRITGDGVVVIKAQRYRSLEKNRDDALARLHALIDAASRVMPERLPTRPTRASQRRRVDEKVQRGRIKAMRGRVAD</sequence>
<evidence type="ECO:0000259" key="3">
    <source>
        <dbReference type="Pfam" id="PF00472"/>
    </source>
</evidence>
<feature type="region of interest" description="Disordered" evidence="2">
    <location>
        <begin position="106"/>
        <end position="139"/>
    </location>
</feature>
<dbReference type="RefSeq" id="WP_147705540.1">
    <property type="nucleotide sequence ID" value="NZ_VDUY01000007.1"/>
</dbReference>
<evidence type="ECO:0000256" key="2">
    <source>
        <dbReference type="SAM" id="MobiDB-lite"/>
    </source>
</evidence>
<accession>A0A5C8NRP2</accession>
<proteinExistence type="inferred from homology"/>
<gene>
    <name evidence="4" type="ORF">FHP08_16260</name>
</gene>
<dbReference type="OrthoDB" id="9815709at2"/>
<organism evidence="4 5">
    <name type="scientific">Zeimonas arvi</name>
    <dbReference type="NCBI Taxonomy" id="2498847"/>
    <lineage>
        <taxon>Bacteria</taxon>
        <taxon>Pseudomonadati</taxon>
        <taxon>Pseudomonadota</taxon>
        <taxon>Betaproteobacteria</taxon>
        <taxon>Burkholderiales</taxon>
        <taxon>Burkholderiaceae</taxon>
        <taxon>Zeimonas</taxon>
    </lineage>
</organism>
<dbReference type="Proteomes" id="UP000321548">
    <property type="component" value="Unassembled WGS sequence"/>
</dbReference>
<protein>
    <submittedName>
        <fullName evidence="4">Aminoacyl-tRNA hydrolase</fullName>
        <ecNumber evidence="4">3.1.1.29</ecNumber>
    </submittedName>
</protein>
<dbReference type="EC" id="3.1.1.29" evidence="4"/>
<evidence type="ECO:0000313" key="4">
    <source>
        <dbReference type="EMBL" id="TXL63846.1"/>
    </source>
</evidence>
<evidence type="ECO:0000313" key="5">
    <source>
        <dbReference type="Proteomes" id="UP000321548"/>
    </source>
</evidence>
<dbReference type="InterPro" id="IPR000352">
    <property type="entry name" value="Pep_chain_release_fac_I"/>
</dbReference>
<keyword evidence="4" id="KW-0378">Hydrolase</keyword>
<dbReference type="AlphaFoldDB" id="A0A5C8NRP2"/>
<dbReference type="Gene3D" id="3.30.160.20">
    <property type="match status" value="1"/>
</dbReference>
<keyword evidence="5" id="KW-1185">Reference proteome</keyword>
<feature type="domain" description="Prokaryotic-type class I peptide chain release factors" evidence="3">
    <location>
        <begin position="14"/>
        <end position="134"/>
    </location>
</feature>
<dbReference type="GO" id="GO:0043022">
    <property type="term" value="F:ribosome binding"/>
    <property type="evidence" value="ECO:0007669"/>
    <property type="project" value="TreeGrafter"/>
</dbReference>
<dbReference type="PANTHER" id="PTHR47814">
    <property type="entry name" value="PEPTIDYL-TRNA HYDROLASE ARFB"/>
    <property type="match status" value="1"/>
</dbReference>
<dbReference type="Pfam" id="PF00472">
    <property type="entry name" value="RF-1"/>
    <property type="match status" value="1"/>
</dbReference>
<dbReference type="PANTHER" id="PTHR47814:SF1">
    <property type="entry name" value="PEPTIDYL-TRNA HYDROLASE ARFB"/>
    <property type="match status" value="1"/>
</dbReference>
<name>A0A5C8NRP2_9BURK</name>
<dbReference type="NCBIfam" id="NF006718">
    <property type="entry name" value="PRK09256.1"/>
    <property type="match status" value="1"/>
</dbReference>
<reference evidence="4 5" key="1">
    <citation type="submission" date="2019-06" db="EMBL/GenBank/DDBJ databases">
        <title>Quisquiliibacterium sp. nov., isolated from a maize field.</title>
        <authorList>
            <person name="Lin S.-Y."/>
            <person name="Tsai C.-F."/>
            <person name="Young C.-C."/>
        </authorList>
    </citation>
    <scope>NUCLEOTIDE SEQUENCE [LARGE SCALE GENOMIC DNA]</scope>
    <source>
        <strain evidence="4 5">CC-CFT501</strain>
    </source>
</reference>
<dbReference type="InterPro" id="IPR045853">
    <property type="entry name" value="Pep_chain_release_fac_I_sf"/>
</dbReference>
<dbReference type="GO" id="GO:0004045">
    <property type="term" value="F:peptidyl-tRNA hydrolase activity"/>
    <property type="evidence" value="ECO:0007669"/>
    <property type="project" value="UniProtKB-EC"/>
</dbReference>
<comment type="caution">
    <text evidence="4">The sequence shown here is derived from an EMBL/GenBank/DDBJ whole genome shotgun (WGS) entry which is preliminary data.</text>
</comment>
<dbReference type="GO" id="GO:0072344">
    <property type="term" value="P:rescue of stalled ribosome"/>
    <property type="evidence" value="ECO:0007669"/>
    <property type="project" value="TreeGrafter"/>
</dbReference>
<dbReference type="SUPFAM" id="SSF75620">
    <property type="entry name" value="Release factor"/>
    <property type="match status" value="1"/>
</dbReference>
<dbReference type="GO" id="GO:0003747">
    <property type="term" value="F:translation release factor activity"/>
    <property type="evidence" value="ECO:0007669"/>
    <property type="project" value="InterPro"/>
</dbReference>
<dbReference type="EMBL" id="VDUY01000007">
    <property type="protein sequence ID" value="TXL63846.1"/>
    <property type="molecule type" value="Genomic_DNA"/>
</dbReference>
<feature type="compositionally biased region" description="Basic residues" evidence="2">
    <location>
        <begin position="127"/>
        <end position="139"/>
    </location>
</feature>
<comment type="similarity">
    <text evidence="1">Belongs to the prokaryotic/mitochondrial release factor family.</text>
</comment>
<evidence type="ECO:0000256" key="1">
    <source>
        <dbReference type="ARBA" id="ARBA00010835"/>
    </source>
</evidence>